<sequence>MQELEREIEVLRKERVRLESNLREASCDSQNLHELRAELTSLKQQHSLELERLTEENETLRARLRDVAHSPLSDSEKQQLLLDASRLHNSAPASIAIPQDEGSTPVTSIPQDNAQCTTPDWDKHSSSSVSEVSVACLQDRILQMEETHYSTNEELQATIQELSDLQAQLTELQADNERLTEEKDVLLESLCRQTEKLEDSRSKVDTLQGLLLREEQPQESSKGYNTEREQKLVDLLKSAQEERESLLQKQEELTSEVKTLRAAAEASAAETERLTKCVHLLESSEETANLERKQLDMELAEARQEGANRTIEISRLATLLDNARAKIEELEQSRQVENKSEADELLDAARREKDTLETQAAALQEQLARSHCDHDRLKDQYSQLQEEYKVPRNNAKSAIDDLEYRLNQLKDERLSMSTELQLVRDSLAELQAQCQRHLEDKRELKAALNEAQRREREAQSRQFELERALAEEKKLRQEEVAEWEQFQTDLLMTVRVANDFKTEAQSELERVVMENKAQRDKLRALEAQLDKLNKGSTTGNGNSRKPASNILKRGRTIIKKRREFKKDISKTNLLKPRNLVESGLDKEELKLSPEDDVESDNSEVSCSRESLDLSNQLISRKEVELCPSFDHDILKLDQSDDVLKLDQTDNVLKSVDNFEDHYFLARRSSIESVDSDEKALNTEIYLRRTDSDKFFKMTEDYPKLYLSNASALEDSAVVKSSLLKDIKGIQNMGVDSYGIEISNSRFFVPRNYIYSGVNNVMNDLKFEVDPEMRKVLQKCTEVINNSVNTENFQEFQHVNESKVDDEFVLDSMDKENSLLSQLPKEYEEKNDCFLNKKRRLFVKKSESISGSEIVDSLLDTTQNQNVFNSALQNKCFVTSLDNLNLRTCSFDNLDSNNVKKVKKKRELISDYDNKSAIQYKNTNDVSLRPKSVPIESYLSKKLDEFDFIKKENTENTYTTSRRDKSEKNVDSYTEKHGTFPILSSLENLLKSPIDIPVAPITSRHLPKEPLNSYSKVLDSTSTQRAFSKTMKLDNIQETRKNLTLCEMNRLKRLKFLNMNLSQSEPSSIVTEGKKSLNSEMLKSESDNSDSKIGQNGSESTAKDKSLVGRTSSLREKFETIVEDVELRSGRQIANQKVQQPQQRSSSTPTETQQCVLTSVQQEIAARRKANISRQDSRLSVKCLIESIENATKQAKAGPGSRSSSTSSLNSIGTNDIMTLKAPLRDQQQINNLICTANTTNNNKTQAAITRKPLSETKSTVPVVLSPGELLDSAALNAKAIDFVRRNSVTDLSERKDPLCGLIKNGGSKRNALLKWCQNKTLGYRNIDITNFSSSWNDGLALCAILHSYLPHKVPYDTLTPVEKRRNFSIAFSAAESVGIPTTLNIGEMCQLERPDWQQVMTYVTSIYKHFET</sequence>
<dbReference type="InterPro" id="IPR050540">
    <property type="entry name" value="F-actin_Monoox_Mical"/>
</dbReference>
<dbReference type="EMBL" id="KQ414670">
    <property type="protein sequence ID" value="KOC64386.1"/>
    <property type="molecule type" value="Genomic_DNA"/>
</dbReference>
<reference evidence="6 7" key="1">
    <citation type="submission" date="2015-07" db="EMBL/GenBank/DDBJ databases">
        <title>The genome of Habropoda laboriosa.</title>
        <authorList>
            <person name="Pan H."/>
            <person name="Kapheim K."/>
        </authorList>
    </citation>
    <scope>NUCLEOTIDE SEQUENCE [LARGE SCALE GENOMIC DNA]</scope>
    <source>
        <strain evidence="6">0110345459</strain>
    </source>
</reference>
<evidence type="ECO:0000313" key="7">
    <source>
        <dbReference type="Proteomes" id="UP000053825"/>
    </source>
</evidence>
<evidence type="ECO:0000313" key="6">
    <source>
        <dbReference type="EMBL" id="KOC64386.1"/>
    </source>
</evidence>
<dbReference type="FunFam" id="1.10.418.10:FF:000020">
    <property type="entry name" value="Cytospin-A isoform 1"/>
    <property type="match status" value="1"/>
</dbReference>
<feature type="coiled-coil region" evidence="3">
    <location>
        <begin position="152"/>
        <end position="189"/>
    </location>
</feature>
<dbReference type="InterPro" id="IPR036872">
    <property type="entry name" value="CH_dom_sf"/>
</dbReference>
<dbReference type="Gene3D" id="1.10.418.10">
    <property type="entry name" value="Calponin-like domain"/>
    <property type="match status" value="1"/>
</dbReference>
<dbReference type="OrthoDB" id="10017054at2759"/>
<feature type="coiled-coil region" evidence="3">
    <location>
        <begin position="501"/>
        <end position="535"/>
    </location>
</feature>
<evidence type="ECO:0000259" key="5">
    <source>
        <dbReference type="PROSITE" id="PS50021"/>
    </source>
</evidence>
<accession>A0A0L7R0R7</accession>
<dbReference type="PROSITE" id="PS50021">
    <property type="entry name" value="CH"/>
    <property type="match status" value="1"/>
</dbReference>
<proteinExistence type="inferred from homology"/>
<dbReference type="PANTHER" id="PTHR23167">
    <property type="entry name" value="CALPONIN HOMOLOGY DOMAIN-CONTAINING PROTEIN DDB_G0272472-RELATED"/>
    <property type="match status" value="1"/>
</dbReference>
<evidence type="ECO:0000256" key="2">
    <source>
        <dbReference type="ARBA" id="ARBA00023054"/>
    </source>
</evidence>
<feature type="coiled-coil region" evidence="3">
    <location>
        <begin position="229"/>
        <end position="468"/>
    </location>
</feature>
<feature type="compositionally biased region" description="Low complexity" evidence="4">
    <location>
        <begin position="1200"/>
        <end position="1210"/>
    </location>
</feature>
<feature type="compositionally biased region" description="Polar residues" evidence="4">
    <location>
        <begin position="1090"/>
        <end position="1099"/>
    </location>
</feature>
<dbReference type="SUPFAM" id="SSF47576">
    <property type="entry name" value="Calponin-homology domain, CH-domain"/>
    <property type="match status" value="1"/>
</dbReference>
<protein>
    <submittedName>
        <fullName evidence="6">Cytospin-A</fullName>
    </submittedName>
</protein>
<name>A0A0L7R0R7_9HYME</name>
<feature type="compositionally biased region" description="Basic and acidic residues" evidence="4">
    <location>
        <begin position="1071"/>
        <end position="1089"/>
    </location>
</feature>
<evidence type="ECO:0000256" key="4">
    <source>
        <dbReference type="SAM" id="MobiDB-lite"/>
    </source>
</evidence>
<dbReference type="CDD" id="cd21199">
    <property type="entry name" value="CH_CYTS"/>
    <property type="match status" value="1"/>
</dbReference>
<evidence type="ECO:0000256" key="1">
    <source>
        <dbReference type="ARBA" id="ARBA00009452"/>
    </source>
</evidence>
<dbReference type="Pfam" id="PF00307">
    <property type="entry name" value="CH"/>
    <property type="match status" value="1"/>
</dbReference>
<feature type="region of interest" description="Disordered" evidence="4">
    <location>
        <begin position="585"/>
        <end position="604"/>
    </location>
</feature>
<feature type="region of interest" description="Disordered" evidence="4">
    <location>
        <begin position="1132"/>
        <end position="1153"/>
    </location>
</feature>
<feature type="compositionally biased region" description="Low complexity" evidence="4">
    <location>
        <begin position="1138"/>
        <end position="1153"/>
    </location>
</feature>
<dbReference type="SMART" id="SM00033">
    <property type="entry name" value="CH"/>
    <property type="match status" value="1"/>
</dbReference>
<dbReference type="Proteomes" id="UP000053825">
    <property type="component" value="Unassembled WGS sequence"/>
</dbReference>
<feature type="region of interest" description="Disordered" evidence="4">
    <location>
        <begin position="1191"/>
        <end position="1211"/>
    </location>
</feature>
<gene>
    <name evidence="6" type="ORF">WH47_01554</name>
</gene>
<keyword evidence="7" id="KW-1185">Reference proteome</keyword>
<evidence type="ECO:0000256" key="3">
    <source>
        <dbReference type="SAM" id="Coils"/>
    </source>
</evidence>
<dbReference type="InterPro" id="IPR001715">
    <property type="entry name" value="CH_dom"/>
</dbReference>
<feature type="domain" description="Calponin-homology (CH)" evidence="5">
    <location>
        <begin position="1306"/>
        <end position="1411"/>
    </location>
</feature>
<keyword evidence="2 3" id="KW-0175">Coiled coil</keyword>
<organism evidence="6 7">
    <name type="scientific">Habropoda laboriosa</name>
    <dbReference type="NCBI Taxonomy" id="597456"/>
    <lineage>
        <taxon>Eukaryota</taxon>
        <taxon>Metazoa</taxon>
        <taxon>Ecdysozoa</taxon>
        <taxon>Arthropoda</taxon>
        <taxon>Hexapoda</taxon>
        <taxon>Insecta</taxon>
        <taxon>Pterygota</taxon>
        <taxon>Neoptera</taxon>
        <taxon>Endopterygota</taxon>
        <taxon>Hymenoptera</taxon>
        <taxon>Apocrita</taxon>
        <taxon>Aculeata</taxon>
        <taxon>Apoidea</taxon>
        <taxon>Anthophila</taxon>
        <taxon>Apidae</taxon>
        <taxon>Habropoda</taxon>
    </lineage>
</organism>
<feature type="region of interest" description="Disordered" evidence="4">
    <location>
        <begin position="1063"/>
        <end position="1107"/>
    </location>
</feature>
<comment type="similarity">
    <text evidence="1">Belongs to the cytospin-A family.</text>
</comment>
<dbReference type="PANTHER" id="PTHR23167:SF69">
    <property type="entry name" value="FI18193P1"/>
    <property type="match status" value="1"/>
</dbReference>
<feature type="coiled-coil region" evidence="3">
    <location>
        <begin position="1"/>
        <end position="70"/>
    </location>
</feature>